<proteinExistence type="predicted"/>
<dbReference type="Gene3D" id="2.40.10.10">
    <property type="entry name" value="Trypsin-like serine proteases"/>
    <property type="match status" value="2"/>
</dbReference>
<dbReference type="PROSITE" id="PS50240">
    <property type="entry name" value="TRYPSIN_DOM"/>
    <property type="match status" value="1"/>
</dbReference>
<dbReference type="SMART" id="SM00020">
    <property type="entry name" value="Tryp_SPc"/>
    <property type="match status" value="1"/>
</dbReference>
<dbReference type="PANTHER" id="PTHR24252">
    <property type="entry name" value="ACROSIN-RELATED"/>
    <property type="match status" value="1"/>
</dbReference>
<evidence type="ECO:0000313" key="8">
    <source>
        <dbReference type="EMBL" id="OXA48834.1"/>
    </source>
</evidence>
<evidence type="ECO:0000313" key="9">
    <source>
        <dbReference type="Proteomes" id="UP000198287"/>
    </source>
</evidence>
<dbReference type="CDD" id="cd00190">
    <property type="entry name" value="Tryp_SPc"/>
    <property type="match status" value="1"/>
</dbReference>
<dbReference type="InterPro" id="IPR033116">
    <property type="entry name" value="TRYPSIN_SER"/>
</dbReference>
<dbReference type="PRINTS" id="PR00722">
    <property type="entry name" value="CHYMOTRYPSIN"/>
</dbReference>
<dbReference type="EMBL" id="LNIX01000011">
    <property type="protein sequence ID" value="OXA48834.1"/>
    <property type="molecule type" value="Genomic_DNA"/>
</dbReference>
<reference evidence="8 9" key="1">
    <citation type="submission" date="2015-12" db="EMBL/GenBank/DDBJ databases">
        <title>The genome of Folsomia candida.</title>
        <authorList>
            <person name="Faddeeva A."/>
            <person name="Derks M.F."/>
            <person name="Anvar Y."/>
            <person name="Smit S."/>
            <person name="Van Straalen N."/>
            <person name="Roelofs D."/>
        </authorList>
    </citation>
    <scope>NUCLEOTIDE SEQUENCE [LARGE SCALE GENOMIC DNA]</scope>
    <source>
        <strain evidence="8 9">VU population</strain>
        <tissue evidence="8">Whole body</tissue>
    </source>
</reference>
<keyword evidence="5" id="KW-1015">Disulfide bond</keyword>
<dbReference type="InterPro" id="IPR001254">
    <property type="entry name" value="Trypsin_dom"/>
</dbReference>
<evidence type="ECO:0000256" key="1">
    <source>
        <dbReference type="ARBA" id="ARBA00004613"/>
    </source>
</evidence>
<dbReference type="InterPro" id="IPR018114">
    <property type="entry name" value="TRYPSIN_HIS"/>
</dbReference>
<dbReference type="Proteomes" id="UP000198287">
    <property type="component" value="Unassembled WGS sequence"/>
</dbReference>
<comment type="caution">
    <text evidence="8">The sequence shown here is derived from an EMBL/GenBank/DDBJ whole genome shotgun (WGS) entry which is preliminary data.</text>
</comment>
<sequence length="250" mass="26778">IISGLPRTSRRVPGGGRIIGGEDAVEGQFPYQLTLMRYGSHVCGASIIDQSIAVTAAHCVYGESPSNLSVIAGKLHRLTTGSHEQTRNIERITIHESFDDYTFANGIALLHLEVARPFIFDDFVSPIPLPIQGQETTGPITASGWGVTVQGGSQFANILQFVQLPVINDTTCQAMYPEEILEESMLCAGFPEGGRDACLGDSGGPLVYLQGGYLAGLVSWGYGCALPGRPGVNTEVAYFVDWILSNSRQT</sequence>
<evidence type="ECO:0000256" key="6">
    <source>
        <dbReference type="RuleBase" id="RU363034"/>
    </source>
</evidence>
<keyword evidence="6" id="KW-0378">Hydrolase</keyword>
<feature type="non-terminal residue" evidence="8">
    <location>
        <position position="1"/>
    </location>
</feature>
<dbReference type="FunFam" id="2.40.10.10:FF:000047">
    <property type="entry name" value="Trypsin eta"/>
    <property type="match status" value="1"/>
</dbReference>
<dbReference type="InterPro" id="IPR009003">
    <property type="entry name" value="Peptidase_S1_PA"/>
</dbReference>
<protein>
    <submittedName>
        <fullName evidence="8">Trypsin-1</fullName>
    </submittedName>
</protein>
<evidence type="ECO:0000256" key="2">
    <source>
        <dbReference type="ARBA" id="ARBA00022525"/>
    </source>
</evidence>
<comment type="subcellular location">
    <subcellularLocation>
        <location evidence="1">Secreted</location>
    </subcellularLocation>
</comment>
<keyword evidence="3 6" id="KW-0645">Protease</keyword>
<accession>A0A226DVJ9</accession>
<dbReference type="SUPFAM" id="SSF50494">
    <property type="entry name" value="Trypsin-like serine proteases"/>
    <property type="match status" value="1"/>
</dbReference>
<evidence type="ECO:0000256" key="4">
    <source>
        <dbReference type="ARBA" id="ARBA00022825"/>
    </source>
</evidence>
<dbReference type="InterPro" id="IPR043504">
    <property type="entry name" value="Peptidase_S1_PA_chymotrypsin"/>
</dbReference>
<dbReference type="GO" id="GO:0005576">
    <property type="term" value="C:extracellular region"/>
    <property type="evidence" value="ECO:0007669"/>
    <property type="project" value="UniProtKB-SubCell"/>
</dbReference>
<name>A0A226DVJ9_FOLCA</name>
<dbReference type="PROSITE" id="PS00135">
    <property type="entry name" value="TRYPSIN_SER"/>
    <property type="match status" value="1"/>
</dbReference>
<feature type="domain" description="Peptidase S1" evidence="7">
    <location>
        <begin position="18"/>
        <end position="248"/>
    </location>
</feature>
<keyword evidence="2" id="KW-0964">Secreted</keyword>
<evidence type="ECO:0000259" key="7">
    <source>
        <dbReference type="PROSITE" id="PS50240"/>
    </source>
</evidence>
<dbReference type="OMA" id="HEQTRNI"/>
<dbReference type="AlphaFoldDB" id="A0A226DVJ9"/>
<dbReference type="GO" id="GO:0016485">
    <property type="term" value="P:protein processing"/>
    <property type="evidence" value="ECO:0007669"/>
    <property type="project" value="UniProtKB-ARBA"/>
</dbReference>
<dbReference type="Pfam" id="PF00089">
    <property type="entry name" value="Trypsin"/>
    <property type="match status" value="1"/>
</dbReference>
<organism evidence="8 9">
    <name type="scientific">Folsomia candida</name>
    <name type="common">Springtail</name>
    <dbReference type="NCBI Taxonomy" id="158441"/>
    <lineage>
        <taxon>Eukaryota</taxon>
        <taxon>Metazoa</taxon>
        <taxon>Ecdysozoa</taxon>
        <taxon>Arthropoda</taxon>
        <taxon>Hexapoda</taxon>
        <taxon>Collembola</taxon>
        <taxon>Entomobryomorpha</taxon>
        <taxon>Isotomoidea</taxon>
        <taxon>Isotomidae</taxon>
        <taxon>Proisotominae</taxon>
        <taxon>Folsomia</taxon>
    </lineage>
</organism>
<keyword evidence="9" id="KW-1185">Reference proteome</keyword>
<evidence type="ECO:0000256" key="3">
    <source>
        <dbReference type="ARBA" id="ARBA00022670"/>
    </source>
</evidence>
<dbReference type="PANTHER" id="PTHR24252:SF18">
    <property type="entry name" value="OVOCHYMASE 1"/>
    <property type="match status" value="1"/>
</dbReference>
<dbReference type="GO" id="GO:0004252">
    <property type="term" value="F:serine-type endopeptidase activity"/>
    <property type="evidence" value="ECO:0007669"/>
    <property type="project" value="InterPro"/>
</dbReference>
<dbReference type="OrthoDB" id="10059102at2759"/>
<dbReference type="PROSITE" id="PS00134">
    <property type="entry name" value="TRYPSIN_HIS"/>
    <property type="match status" value="1"/>
</dbReference>
<keyword evidence="4 6" id="KW-0720">Serine protease</keyword>
<evidence type="ECO:0000256" key="5">
    <source>
        <dbReference type="ARBA" id="ARBA00023157"/>
    </source>
</evidence>
<dbReference type="InterPro" id="IPR001314">
    <property type="entry name" value="Peptidase_S1A"/>
</dbReference>
<gene>
    <name evidence="8" type="ORF">Fcan01_16501</name>
</gene>
<dbReference type="STRING" id="158441.A0A226DVJ9"/>